<organism evidence="1">
    <name type="scientific">marine sediment metagenome</name>
    <dbReference type="NCBI Taxonomy" id="412755"/>
    <lineage>
        <taxon>unclassified sequences</taxon>
        <taxon>metagenomes</taxon>
        <taxon>ecological metagenomes</taxon>
    </lineage>
</organism>
<sequence>MTNRKICLKCLEVTHFGGEYCTYCGSKLVEFTLRCECGAEVNPRFWLRAFPPWGKQIANKCCPNCGRDIT</sequence>
<feature type="non-terminal residue" evidence="1">
    <location>
        <position position="70"/>
    </location>
</feature>
<dbReference type="AlphaFoldDB" id="X1SL87"/>
<protein>
    <recommendedName>
        <fullName evidence="2">DZANK-type domain-containing protein</fullName>
    </recommendedName>
</protein>
<gene>
    <name evidence="1" type="ORF">S12H4_36751</name>
</gene>
<proteinExistence type="predicted"/>
<reference evidence="1" key="1">
    <citation type="journal article" date="2014" name="Front. Microbiol.">
        <title>High frequency of phylogenetically diverse reductive dehalogenase-homologous genes in deep subseafloor sedimentary metagenomes.</title>
        <authorList>
            <person name="Kawai M."/>
            <person name="Futagami T."/>
            <person name="Toyoda A."/>
            <person name="Takaki Y."/>
            <person name="Nishi S."/>
            <person name="Hori S."/>
            <person name="Arai W."/>
            <person name="Tsubouchi T."/>
            <person name="Morono Y."/>
            <person name="Uchiyama I."/>
            <person name="Ito T."/>
            <person name="Fujiyama A."/>
            <person name="Inagaki F."/>
            <person name="Takami H."/>
        </authorList>
    </citation>
    <scope>NUCLEOTIDE SEQUENCE</scope>
    <source>
        <strain evidence="1">Expedition CK06-06</strain>
    </source>
</reference>
<name>X1SL87_9ZZZZ</name>
<accession>X1SL87</accession>
<evidence type="ECO:0000313" key="1">
    <source>
        <dbReference type="EMBL" id="GAI93718.1"/>
    </source>
</evidence>
<evidence type="ECO:0008006" key="2">
    <source>
        <dbReference type="Google" id="ProtNLM"/>
    </source>
</evidence>
<comment type="caution">
    <text evidence="1">The sequence shown here is derived from an EMBL/GenBank/DDBJ whole genome shotgun (WGS) entry which is preliminary data.</text>
</comment>
<dbReference type="EMBL" id="BARW01021937">
    <property type="protein sequence ID" value="GAI93718.1"/>
    <property type="molecule type" value="Genomic_DNA"/>
</dbReference>